<protein>
    <submittedName>
        <fullName evidence="1">Uncharacterized protein</fullName>
    </submittedName>
</protein>
<dbReference type="PANTHER" id="PTHR36350:SF3">
    <property type="entry name" value="TRANSMEMBRANE PROTEIN"/>
    <property type="match status" value="1"/>
</dbReference>
<reference evidence="1 2" key="1">
    <citation type="journal article" date="2021" name="Commun. Biol.">
        <title>The genome of Shorea leprosula (Dipterocarpaceae) highlights the ecological relevance of drought in aseasonal tropical rainforests.</title>
        <authorList>
            <person name="Ng K.K.S."/>
            <person name="Kobayashi M.J."/>
            <person name="Fawcett J.A."/>
            <person name="Hatakeyama M."/>
            <person name="Paape T."/>
            <person name="Ng C.H."/>
            <person name="Ang C.C."/>
            <person name="Tnah L.H."/>
            <person name="Lee C.T."/>
            <person name="Nishiyama T."/>
            <person name="Sese J."/>
            <person name="O'Brien M.J."/>
            <person name="Copetti D."/>
            <person name="Mohd Noor M.I."/>
            <person name="Ong R.C."/>
            <person name="Putra M."/>
            <person name="Sireger I.Z."/>
            <person name="Indrioko S."/>
            <person name="Kosugi Y."/>
            <person name="Izuno A."/>
            <person name="Isagi Y."/>
            <person name="Lee S.L."/>
            <person name="Shimizu K.K."/>
        </authorList>
    </citation>
    <scope>NUCLEOTIDE SEQUENCE [LARGE SCALE GENOMIC DNA]</scope>
    <source>
        <strain evidence="1">214</strain>
    </source>
</reference>
<dbReference type="SUPFAM" id="SSF48452">
    <property type="entry name" value="TPR-like"/>
    <property type="match status" value="1"/>
</dbReference>
<accession>A0AAV5MCR6</accession>
<dbReference type="Proteomes" id="UP001054252">
    <property type="component" value="Unassembled WGS sequence"/>
</dbReference>
<gene>
    <name evidence="1" type="ORF">SLEP1_g54410</name>
</gene>
<dbReference type="PANTHER" id="PTHR36350">
    <property type="entry name" value="TRANSMEMBRANE PROTEIN"/>
    <property type="match status" value="1"/>
</dbReference>
<organism evidence="1 2">
    <name type="scientific">Rubroshorea leprosula</name>
    <dbReference type="NCBI Taxonomy" id="152421"/>
    <lineage>
        <taxon>Eukaryota</taxon>
        <taxon>Viridiplantae</taxon>
        <taxon>Streptophyta</taxon>
        <taxon>Embryophyta</taxon>
        <taxon>Tracheophyta</taxon>
        <taxon>Spermatophyta</taxon>
        <taxon>Magnoliopsida</taxon>
        <taxon>eudicotyledons</taxon>
        <taxon>Gunneridae</taxon>
        <taxon>Pentapetalae</taxon>
        <taxon>rosids</taxon>
        <taxon>malvids</taxon>
        <taxon>Malvales</taxon>
        <taxon>Dipterocarpaceae</taxon>
        <taxon>Rubroshorea</taxon>
    </lineage>
</organism>
<evidence type="ECO:0000313" key="1">
    <source>
        <dbReference type="EMBL" id="GKV47509.1"/>
    </source>
</evidence>
<comment type="caution">
    <text evidence="1">The sequence shown here is derived from an EMBL/GenBank/DDBJ whole genome shotgun (WGS) entry which is preliminary data.</text>
</comment>
<proteinExistence type="predicted"/>
<name>A0AAV5MCR6_9ROSI</name>
<dbReference type="AlphaFoldDB" id="A0AAV5MCR6"/>
<dbReference type="EMBL" id="BPVZ01000229">
    <property type="protein sequence ID" value="GKV47509.1"/>
    <property type="molecule type" value="Genomic_DNA"/>
</dbReference>
<dbReference type="InterPro" id="IPR011990">
    <property type="entry name" value="TPR-like_helical_dom_sf"/>
</dbReference>
<evidence type="ECO:0000313" key="2">
    <source>
        <dbReference type="Proteomes" id="UP001054252"/>
    </source>
</evidence>
<dbReference type="Gene3D" id="1.25.40.10">
    <property type="entry name" value="Tetratricopeptide repeat domain"/>
    <property type="match status" value="2"/>
</dbReference>
<keyword evidence="2" id="KW-1185">Reference proteome</keyword>
<sequence length="359" mass="41775">MGSIKQFSLPSQTEFQNPKLRFGKLNPVLSNPLGIRRPQSLSLQQCRLRIFPNLSQSHIPSMHTSNLRRDISSHLSTKTEFVRVLSEKVVIFLVGSFIFMGYFNARPRLALAAETSSSSENLEEKTGARKEKDEYEEMYDKLLEKEPRNVDALKVALYKKMRGGKTKEALRYVEELIKIEPEEFEWKLLEALCYETMGELNKATRLFEEILKERPIWIRALHGLAMAMQKNHEGPAVFEMLNKALDVARHEKRVTDERNIRILIAQMHVAKGELEEGLKKFQDLVDDDPRDFRPYLCQGLIYGLLGKEEEAAEQFEIYQRLVPDEFPQRGFLDDLVFEARTKSQEVLRKELEAEFSYKK</sequence>